<dbReference type="EMBL" id="SHKX01000011">
    <property type="protein sequence ID" value="RZU46914.1"/>
    <property type="molecule type" value="Genomic_DNA"/>
</dbReference>
<evidence type="ECO:0000313" key="2">
    <source>
        <dbReference type="Proteomes" id="UP000292423"/>
    </source>
</evidence>
<name>A0A4Q7ZA16_9GAMM</name>
<dbReference type="PIRSF" id="PIRSF016907">
    <property type="entry name" value="Kin_ATP-NAD"/>
    <property type="match status" value="1"/>
</dbReference>
<dbReference type="GO" id="GO:0003951">
    <property type="term" value="F:NAD+ kinase activity"/>
    <property type="evidence" value="ECO:0007669"/>
    <property type="project" value="InterPro"/>
</dbReference>
<dbReference type="GO" id="GO:0051287">
    <property type="term" value="F:NAD binding"/>
    <property type="evidence" value="ECO:0007669"/>
    <property type="project" value="UniProtKB-ARBA"/>
</dbReference>
<organism evidence="1 2">
    <name type="scientific">Fluviicoccus keumensis</name>
    <dbReference type="NCBI Taxonomy" id="1435465"/>
    <lineage>
        <taxon>Bacteria</taxon>
        <taxon>Pseudomonadati</taxon>
        <taxon>Pseudomonadota</taxon>
        <taxon>Gammaproteobacteria</taxon>
        <taxon>Moraxellales</taxon>
        <taxon>Moraxellaceae</taxon>
        <taxon>Fluviicoccus</taxon>
    </lineage>
</organism>
<dbReference type="AlphaFoldDB" id="A0A4Q7ZA16"/>
<dbReference type="InterPro" id="IPR039065">
    <property type="entry name" value="AcoX-like"/>
</dbReference>
<keyword evidence="1" id="KW-0418">Kinase</keyword>
<comment type="caution">
    <text evidence="1">The sequence shown here is derived from an EMBL/GenBank/DDBJ whole genome shotgun (WGS) entry which is preliminary data.</text>
</comment>
<accession>A0A4Q7ZA16</accession>
<gene>
    <name evidence="1" type="ORF">EV700_1299</name>
</gene>
<reference evidence="1 2" key="1">
    <citation type="submission" date="2019-02" db="EMBL/GenBank/DDBJ databases">
        <title>Genomic Encyclopedia of Type Strains, Phase IV (KMG-IV): sequencing the most valuable type-strain genomes for metagenomic binning, comparative biology and taxonomic classification.</title>
        <authorList>
            <person name="Goeker M."/>
        </authorList>
    </citation>
    <scope>NUCLEOTIDE SEQUENCE [LARGE SCALE GENOMIC DNA]</scope>
    <source>
        <strain evidence="1 2">DSM 105135</strain>
    </source>
</reference>
<dbReference type="InterPro" id="IPR002504">
    <property type="entry name" value="NADK"/>
</dbReference>
<evidence type="ECO:0000313" key="1">
    <source>
        <dbReference type="EMBL" id="RZU46914.1"/>
    </source>
</evidence>
<keyword evidence="1" id="KW-0808">Transferase</keyword>
<dbReference type="GO" id="GO:0005524">
    <property type="term" value="F:ATP binding"/>
    <property type="evidence" value="ECO:0007669"/>
    <property type="project" value="UniProtKB-ARBA"/>
</dbReference>
<keyword evidence="2" id="KW-1185">Reference proteome</keyword>
<proteinExistence type="predicted"/>
<protein>
    <submittedName>
        <fullName evidence="1">Putative polyphosphate/ATP-dependent NAD kinase</fullName>
    </submittedName>
</protein>
<dbReference type="InterPro" id="IPR016064">
    <property type="entry name" value="NAD/diacylglycerol_kinase_sf"/>
</dbReference>
<dbReference type="Proteomes" id="UP000292423">
    <property type="component" value="Unassembled WGS sequence"/>
</dbReference>
<dbReference type="GO" id="GO:0006741">
    <property type="term" value="P:NADP+ biosynthetic process"/>
    <property type="evidence" value="ECO:0007669"/>
    <property type="project" value="InterPro"/>
</dbReference>
<dbReference type="Pfam" id="PF01513">
    <property type="entry name" value="NAD_kinase"/>
    <property type="match status" value="1"/>
</dbReference>
<dbReference type="PANTHER" id="PTHR40697">
    <property type="entry name" value="ACETOIN CATABOLISM PROTEIN X"/>
    <property type="match status" value="1"/>
</dbReference>
<dbReference type="InterPro" id="IPR011386">
    <property type="entry name" value="Put_ATP-NAD_kin"/>
</dbReference>
<dbReference type="SUPFAM" id="SSF111331">
    <property type="entry name" value="NAD kinase/diacylglycerol kinase-like"/>
    <property type="match status" value="1"/>
</dbReference>
<dbReference type="PANTHER" id="PTHR40697:SF2">
    <property type="entry name" value="ATP-NAD KINASE-RELATED"/>
    <property type="match status" value="1"/>
</dbReference>
<dbReference type="Pfam" id="PF20143">
    <property type="entry name" value="NAD_kinase_C"/>
    <property type="match status" value="1"/>
</dbReference>
<sequence>MPSLRIGVLVNPLAGLGGPLGHKGSDDLSPSGLTADDSRAHGRMQVMLQHLQPAQARFRFLTVSGLMGLDALNGAGLPARSVWSPPVNSTAQDTIEAVHRLEAAGIDLLVFAGGDGTARNICEAGPGVPVLGVPAGVKMHSGVFAINPQSAAELILELAEGRGVAVERVEIRDLDEEAVRHGVVRPRFYGELRCPQDIRLLQQVKCSSPDSDALVQTEIAAGIVDGMEPDVVYLLCPGTTAAAVMEQLGLHHTLLGIDAVCNRQLLAADLDAAAIAALADKHAVRVLLTVTGGQGMLLGRGNQQLTPAILRRIGRSALIILATPGKLRNLQGRPLHLDTGDESLDREWQGLAEVVTGYESRQLCRLG</sequence>